<dbReference type="Gene3D" id="3.90.1510.10">
    <property type="entry name" value="Glycerate kinase, domain 2"/>
    <property type="match status" value="1"/>
</dbReference>
<dbReference type="RefSeq" id="WP_208845628.1">
    <property type="nucleotide sequence ID" value="NZ_JAGGDJ010000001.1"/>
</dbReference>
<keyword evidence="2 4" id="KW-0808">Transferase</keyword>
<dbReference type="InterPro" id="IPR018197">
    <property type="entry name" value="Glycerate_kinase_RE-like"/>
</dbReference>
<dbReference type="Gene3D" id="3.40.50.10350">
    <property type="entry name" value="Glycerate kinase, domain 1"/>
    <property type="match status" value="1"/>
</dbReference>
<keyword evidence="3 4" id="KW-0418">Kinase</keyword>
<evidence type="ECO:0000256" key="4">
    <source>
        <dbReference type="PIRNR" id="PIRNR006078"/>
    </source>
</evidence>
<name>A0ABS3W2X3_9BACL</name>
<evidence type="ECO:0000313" key="5">
    <source>
        <dbReference type="EMBL" id="MBO7742647.1"/>
    </source>
</evidence>
<gene>
    <name evidence="5" type="ORF">I8J29_00470</name>
</gene>
<evidence type="ECO:0000313" key="6">
    <source>
        <dbReference type="Proteomes" id="UP000670947"/>
    </source>
</evidence>
<dbReference type="NCBIfam" id="TIGR00045">
    <property type="entry name" value="glycerate kinase"/>
    <property type="match status" value="1"/>
</dbReference>
<comment type="similarity">
    <text evidence="1 4">Belongs to the glycerate kinase type-1 family.</text>
</comment>
<dbReference type="PIRSF" id="PIRSF006078">
    <property type="entry name" value="GlxK"/>
    <property type="match status" value="1"/>
</dbReference>
<protein>
    <submittedName>
        <fullName evidence="5">Glycerate kinase</fullName>
    </submittedName>
</protein>
<dbReference type="InterPro" id="IPR018193">
    <property type="entry name" value="Glyc_kinase_flavodox-like_fold"/>
</dbReference>
<dbReference type="InterPro" id="IPR004381">
    <property type="entry name" value="Glycerate_kinase"/>
</dbReference>
<dbReference type="GO" id="GO:0016301">
    <property type="term" value="F:kinase activity"/>
    <property type="evidence" value="ECO:0007669"/>
    <property type="project" value="UniProtKB-KW"/>
</dbReference>
<keyword evidence="6" id="KW-1185">Reference proteome</keyword>
<reference evidence="5 6" key="1">
    <citation type="submission" date="2021-03" db="EMBL/GenBank/DDBJ databases">
        <title>Paenibacillus artemisicola MWE-103 whole genome sequence.</title>
        <authorList>
            <person name="Ham Y.J."/>
        </authorList>
    </citation>
    <scope>NUCLEOTIDE SEQUENCE [LARGE SCALE GENOMIC DNA]</scope>
    <source>
        <strain evidence="5 6">MWE-103</strain>
    </source>
</reference>
<comment type="caution">
    <text evidence="5">The sequence shown here is derived from an EMBL/GenBank/DDBJ whole genome shotgun (WGS) entry which is preliminary data.</text>
</comment>
<dbReference type="SUPFAM" id="SSF110738">
    <property type="entry name" value="Glycerate kinase I"/>
    <property type="match status" value="1"/>
</dbReference>
<dbReference type="Pfam" id="PF02595">
    <property type="entry name" value="Gly_kinase"/>
    <property type="match status" value="1"/>
</dbReference>
<dbReference type="Proteomes" id="UP000670947">
    <property type="component" value="Unassembled WGS sequence"/>
</dbReference>
<dbReference type="PANTHER" id="PTHR21599">
    <property type="entry name" value="GLYCERATE KINASE"/>
    <property type="match status" value="1"/>
</dbReference>
<dbReference type="InterPro" id="IPR036129">
    <property type="entry name" value="Glycerate_kinase_sf"/>
</dbReference>
<organism evidence="5 6">
    <name type="scientific">Paenibacillus artemisiicola</name>
    <dbReference type="NCBI Taxonomy" id="1172618"/>
    <lineage>
        <taxon>Bacteria</taxon>
        <taxon>Bacillati</taxon>
        <taxon>Bacillota</taxon>
        <taxon>Bacilli</taxon>
        <taxon>Bacillales</taxon>
        <taxon>Paenibacillaceae</taxon>
        <taxon>Paenibacillus</taxon>
    </lineage>
</organism>
<accession>A0ABS3W2X3</accession>
<evidence type="ECO:0000256" key="1">
    <source>
        <dbReference type="ARBA" id="ARBA00006284"/>
    </source>
</evidence>
<sequence length="384" mass="38551">MKIVVAPDSFKESMTARGAAAVMRAAIEAAAKETGTEADVVELPIGDGGEGTLEVLTAAMAGRLVEIDATGPLGEPVKATYGLSGDGATAIVEMAQASGLQLVPPEARDPLTTTTYGTGELIRHALGHASVRRLIVTIGGSATNDCGAGMLQALGAAVLDEAGRPIGRGGGALAQAARVDLAGLDRRLREVSVSVACDVTNPLVGPRGASRVFGPQKGATPETADALDAALAHFADVLEAASGERLHDVPGAGAAGGIGAALLLCGGKLMPGIELALDAIGFDAALAGADYVFTGEGRIDGQTPDGKAIAGIARRARAAGVPVVAFAGSLQPGYEPLYGEGLLAAFGITPRPVALADALREGETNLYRAVTNAVRLLAGARRRE</sequence>
<evidence type="ECO:0000256" key="2">
    <source>
        <dbReference type="ARBA" id="ARBA00022679"/>
    </source>
</evidence>
<dbReference type="EMBL" id="JAGGDJ010000001">
    <property type="protein sequence ID" value="MBO7742647.1"/>
    <property type="molecule type" value="Genomic_DNA"/>
</dbReference>
<evidence type="ECO:0000256" key="3">
    <source>
        <dbReference type="ARBA" id="ARBA00022777"/>
    </source>
</evidence>
<proteinExistence type="inferred from homology"/>
<dbReference type="PANTHER" id="PTHR21599:SF0">
    <property type="entry name" value="GLYCERATE KINASE"/>
    <property type="match status" value="1"/>
</dbReference>